<reference evidence="1" key="1">
    <citation type="submission" date="2020-04" db="EMBL/GenBank/DDBJ databases">
        <authorList>
            <person name="Chiriac C."/>
            <person name="Salcher M."/>
            <person name="Ghai R."/>
            <person name="Kavagutti S V."/>
        </authorList>
    </citation>
    <scope>NUCLEOTIDE SEQUENCE</scope>
</reference>
<dbReference type="EMBL" id="LR796676">
    <property type="protein sequence ID" value="CAB4159175.1"/>
    <property type="molecule type" value="Genomic_DNA"/>
</dbReference>
<dbReference type="Pfam" id="PF13384">
    <property type="entry name" value="HTH_23"/>
    <property type="match status" value="1"/>
</dbReference>
<organism evidence="1">
    <name type="scientific">uncultured Caudovirales phage</name>
    <dbReference type="NCBI Taxonomy" id="2100421"/>
    <lineage>
        <taxon>Viruses</taxon>
        <taxon>Duplodnaviria</taxon>
        <taxon>Heunggongvirae</taxon>
        <taxon>Uroviricota</taxon>
        <taxon>Caudoviricetes</taxon>
        <taxon>Peduoviridae</taxon>
        <taxon>Maltschvirus</taxon>
        <taxon>Maltschvirus maltsch</taxon>
    </lineage>
</organism>
<sequence>MKQLTLHQFLVGLGWTESMKNKLTEFSDKADVNYLVAFNMDGKLTAAAFTEPPEDGWPAHAIAYWSKVKETPATIAKSKTMEALALVDQGMTRYAAAKKVGISESAVHRAWHRRQGKNICPTCNQIIP</sequence>
<gene>
    <name evidence="1" type="ORF">UFOVP713_59</name>
</gene>
<accession>A0A6J5NPW8</accession>
<evidence type="ECO:0000313" key="1">
    <source>
        <dbReference type="EMBL" id="CAB4159175.1"/>
    </source>
</evidence>
<name>A0A6J5NPW8_9CAUD</name>
<protein>
    <submittedName>
        <fullName evidence="1">Uncharacterized protein</fullName>
    </submittedName>
</protein>
<proteinExistence type="predicted"/>